<reference evidence="3" key="1">
    <citation type="submission" date="2005-08" db="EMBL/GenBank/DDBJ databases">
        <title>Complete sequence of Pelodictyon luteolum DSM 273.</title>
        <authorList>
            <consortium name="US DOE Joint Genome Institute"/>
            <person name="Copeland A."/>
            <person name="Lucas S."/>
            <person name="Lapidus A."/>
            <person name="Barry K."/>
            <person name="Detter J.C."/>
            <person name="Glavina T."/>
            <person name="Hammon N."/>
            <person name="Israni S."/>
            <person name="Pitluck S."/>
            <person name="Bryant D."/>
            <person name="Schmutz J."/>
            <person name="Larimer F."/>
            <person name="Land M."/>
            <person name="Kyrpides N."/>
            <person name="Ivanova N."/>
            <person name="Richardson P."/>
        </authorList>
    </citation>
    <scope>NUCLEOTIDE SEQUENCE [LARGE SCALE GENOMIC DNA]</scope>
    <source>
        <strain evidence="3">DSM 273 / BCRC 81028 / 2530</strain>
    </source>
</reference>
<dbReference type="OrthoDB" id="2370471at2"/>
<name>Q3B4X2_CHLL3</name>
<dbReference type="STRING" id="319225.Plut_0734"/>
<dbReference type="CDD" id="cd02440">
    <property type="entry name" value="AdoMet_MTases"/>
    <property type="match status" value="1"/>
</dbReference>
<keyword evidence="3" id="KW-1185">Reference proteome</keyword>
<gene>
    <name evidence="2" type="ordered locus">Plut_0734</name>
</gene>
<dbReference type="HOGENOM" id="CLU_068669_1_0_10"/>
<dbReference type="eggNOG" id="COG2227">
    <property type="taxonomic scope" value="Bacteria"/>
</dbReference>
<evidence type="ECO:0000313" key="2">
    <source>
        <dbReference type="EMBL" id="ABB23609.1"/>
    </source>
</evidence>
<protein>
    <recommendedName>
        <fullName evidence="4">Methyltransferase type 12</fullName>
    </recommendedName>
</protein>
<dbReference type="Proteomes" id="UP000002709">
    <property type="component" value="Chromosome"/>
</dbReference>
<feature type="compositionally biased region" description="Polar residues" evidence="1">
    <location>
        <begin position="320"/>
        <end position="330"/>
    </location>
</feature>
<organism evidence="2 3">
    <name type="scientific">Chlorobium luteolum (strain DSM 273 / BCRC 81028 / 2530)</name>
    <name type="common">Pelodictyon luteolum</name>
    <dbReference type="NCBI Taxonomy" id="319225"/>
    <lineage>
        <taxon>Bacteria</taxon>
        <taxon>Pseudomonadati</taxon>
        <taxon>Chlorobiota</taxon>
        <taxon>Chlorobiia</taxon>
        <taxon>Chlorobiales</taxon>
        <taxon>Chlorobiaceae</taxon>
        <taxon>Chlorobium/Pelodictyon group</taxon>
        <taxon>Pelodictyon</taxon>
    </lineage>
</organism>
<dbReference type="AlphaFoldDB" id="Q3B4X2"/>
<dbReference type="Gene3D" id="3.40.50.150">
    <property type="entry name" value="Vaccinia Virus protein VP39"/>
    <property type="match status" value="1"/>
</dbReference>
<dbReference type="SUPFAM" id="SSF53335">
    <property type="entry name" value="S-adenosyl-L-methionine-dependent methyltransferases"/>
    <property type="match status" value="1"/>
</dbReference>
<dbReference type="RefSeq" id="WP_011357483.1">
    <property type="nucleotide sequence ID" value="NC_007512.1"/>
</dbReference>
<dbReference type="EMBL" id="CP000096">
    <property type="protein sequence ID" value="ABB23609.1"/>
    <property type="molecule type" value="Genomic_DNA"/>
</dbReference>
<dbReference type="KEGG" id="plt:Plut_0734"/>
<dbReference type="Pfam" id="PF13489">
    <property type="entry name" value="Methyltransf_23"/>
    <property type="match status" value="1"/>
</dbReference>
<sequence length="330" mass="36380">MPIDPVPFLTVPDRFTPEKGDCWPLALDPETGIISLLDPPGPLEMAAHYRHNAYSPHLQKAESIPDRLYLAASALLLHRRARLVAKGITDPGKARVLEIGCARGTLLEHLALHHGFSRSNMIGIEPDPASASFARERFKLTLYPSLSDLPPLSGPFQRIVLWHALEHLPELDAALEQLSRLLAPEGRLLIALPNPSGLDAAHYGPDWVAWDAPRHLWHFPSGTLERLAETYGLRRMTFKAWAPDALFNAYMSEELRCRRGKQGMHAGRKALALLKGGLFALRGMLKTEDGAGIVREFRRGKEAPGVQFSPAGDGVRPSERSSATSADRQS</sequence>
<dbReference type="InterPro" id="IPR029063">
    <property type="entry name" value="SAM-dependent_MTases_sf"/>
</dbReference>
<evidence type="ECO:0000256" key="1">
    <source>
        <dbReference type="SAM" id="MobiDB-lite"/>
    </source>
</evidence>
<accession>Q3B4X2</accession>
<feature type="region of interest" description="Disordered" evidence="1">
    <location>
        <begin position="304"/>
        <end position="330"/>
    </location>
</feature>
<proteinExistence type="predicted"/>
<evidence type="ECO:0000313" key="3">
    <source>
        <dbReference type="Proteomes" id="UP000002709"/>
    </source>
</evidence>
<dbReference type="PANTHER" id="PTHR43861">
    <property type="entry name" value="TRANS-ACONITATE 2-METHYLTRANSFERASE-RELATED"/>
    <property type="match status" value="1"/>
</dbReference>
<evidence type="ECO:0008006" key="4">
    <source>
        <dbReference type="Google" id="ProtNLM"/>
    </source>
</evidence>